<evidence type="ECO:0000313" key="1">
    <source>
        <dbReference type="EMBL" id="GLB51728.1"/>
    </source>
</evidence>
<reference evidence="1" key="1">
    <citation type="submission" date="2022-07" db="EMBL/GenBank/DDBJ databases">
        <title>Taxonomy of Novel Oxalotrophic and Methylotrophic Bacteria.</title>
        <authorList>
            <person name="Sahin N."/>
            <person name="Tani A."/>
        </authorList>
    </citation>
    <scope>NUCLEOTIDE SEQUENCE</scope>
    <source>
        <strain evidence="1">AM327</strain>
    </source>
</reference>
<dbReference type="EMBL" id="BRVP01000004">
    <property type="protein sequence ID" value="GLB51728.1"/>
    <property type="molecule type" value="Genomic_DNA"/>
</dbReference>
<organism evidence="1 2">
    <name type="scientific">Neptunitalea chrysea</name>
    <dbReference type="NCBI Taxonomy" id="1647581"/>
    <lineage>
        <taxon>Bacteria</taxon>
        <taxon>Pseudomonadati</taxon>
        <taxon>Bacteroidota</taxon>
        <taxon>Flavobacteriia</taxon>
        <taxon>Flavobacteriales</taxon>
        <taxon>Flavobacteriaceae</taxon>
        <taxon>Neptunitalea</taxon>
    </lineage>
</organism>
<protein>
    <submittedName>
        <fullName evidence="1">Uncharacterized protein</fullName>
    </submittedName>
</protein>
<dbReference type="AlphaFoldDB" id="A0A9W6EVM6"/>
<comment type="caution">
    <text evidence="1">The sequence shown here is derived from an EMBL/GenBank/DDBJ whole genome shotgun (WGS) entry which is preliminary data.</text>
</comment>
<proteinExistence type="predicted"/>
<name>A0A9W6EVM6_9FLAO</name>
<dbReference type="Proteomes" id="UP001143545">
    <property type="component" value="Unassembled WGS sequence"/>
</dbReference>
<accession>A0A9W6EVM6</accession>
<gene>
    <name evidence="1" type="ORF">NBRC110019_07670</name>
</gene>
<sequence length="125" mass="14098">MSNKHYIPYPVLENFCRHSSVEELSNNKAKKLFTYANALYVITGYASSGVSGYLWATACKVVPLKQYKGTLKPLNYNQSNIEVNEGLRDRGYAAQLFTYGTEHYVTLGTDTIFYPTPEGTQTSMF</sequence>
<keyword evidence="2" id="KW-1185">Reference proteome</keyword>
<dbReference type="RefSeq" id="WP_281752562.1">
    <property type="nucleotide sequence ID" value="NZ_BRVP01000004.1"/>
</dbReference>
<evidence type="ECO:0000313" key="2">
    <source>
        <dbReference type="Proteomes" id="UP001143545"/>
    </source>
</evidence>